<keyword evidence="19" id="KW-1185">Reference proteome</keyword>
<dbReference type="InterPro" id="IPR036453">
    <property type="entry name" value="GluRdtase_dimer_dom_sf"/>
</dbReference>
<comment type="domain">
    <text evidence="9">Possesses an unusual extended V-shaped dimeric structure with each monomer consisting of three distinct domains arranged along a curved 'spinal' alpha-helix. The N-terminal catalytic domain specifically recognizes the glutamate moiety of the substrate. The second domain is the NADPH-binding domain, and the third C-terminal domain is responsible for dimerization.</text>
</comment>
<dbReference type="AlphaFoldDB" id="A0AB33Z0Y2"/>
<dbReference type="Gene3D" id="3.30.460.30">
    <property type="entry name" value="Glutamyl-tRNA reductase, N-terminal domain"/>
    <property type="match status" value="1"/>
</dbReference>
<protein>
    <recommendedName>
        <fullName evidence="8 9">Glutamyl-tRNA reductase</fullName>
        <shortName evidence="9">GluTR</shortName>
        <ecNumber evidence="3 9">1.2.1.70</ecNumber>
    </recommendedName>
</protein>
<dbReference type="Gene3D" id="3.40.50.720">
    <property type="entry name" value="NAD(P)-binding Rossmann-like Domain"/>
    <property type="match status" value="1"/>
</dbReference>
<evidence type="ECO:0000256" key="3">
    <source>
        <dbReference type="ARBA" id="ARBA00012970"/>
    </source>
</evidence>
<dbReference type="PROSITE" id="PS00747">
    <property type="entry name" value="GLUTR"/>
    <property type="match status" value="1"/>
</dbReference>
<keyword evidence="4 9" id="KW-0521">NADP</keyword>
<organism evidence="18 19">
    <name type="scientific">Cycloclasticus pugetii</name>
    <dbReference type="NCBI Taxonomy" id="34068"/>
    <lineage>
        <taxon>Bacteria</taxon>
        <taxon>Pseudomonadati</taxon>
        <taxon>Pseudomonadota</taxon>
        <taxon>Gammaproteobacteria</taxon>
        <taxon>Thiotrichales</taxon>
        <taxon>Piscirickettsiaceae</taxon>
        <taxon>Cycloclasticus</taxon>
    </lineage>
</organism>
<evidence type="ECO:0000313" key="18">
    <source>
        <dbReference type="EMBL" id="EPD12865.1"/>
    </source>
</evidence>
<sequence length="416" mass="45669">MLLTLGLNHNTAPIEIREKLAFSPERLGQSLQSLAQLSSIEEAAILSTCNRTEIYCDIATQQTDELIAWLASYHRLDESSIRDYLYSHIGPQSIKHMSRVACGLDSLVLGEPQILGQMKTAYQHASEAGTLGKYLGRLFQHTFQVAKKVRTDTAIGSSPVSVAFAGVKLAQQIFGQLQDQTALLIGAGETIELSAQHLKEQGIGRLIVANRTLEKAHAIASQGNGYAIEIKDIPEHLAEADIIISSTASSLPILGKGSVETAISKRKHKPMFMMDLAVPHDIEKEVGSLSDVYLYCVDDLKNIVDDGLQSRREAAEQAEDIIDIQISHFQTWLRAQDASKTIYQLRTQSDNIREELLQKAISAVKNGQPAEQALERLANDLTKKILHAPSSTLKKAASEGNNELLLAAQQLFNLNK</sequence>
<dbReference type="GO" id="GO:0019353">
    <property type="term" value="P:protoporphyrinogen IX biosynthetic process from glutamate"/>
    <property type="evidence" value="ECO:0007669"/>
    <property type="project" value="TreeGrafter"/>
</dbReference>
<dbReference type="InterPro" id="IPR015895">
    <property type="entry name" value="4pyrrol_synth_GluRdtase_N"/>
</dbReference>
<feature type="binding site" evidence="9 11">
    <location>
        <position position="117"/>
    </location>
    <ligand>
        <name>substrate</name>
    </ligand>
</feature>
<evidence type="ECO:0000256" key="12">
    <source>
        <dbReference type="PIRSR" id="PIRSR000445-3"/>
    </source>
</evidence>
<comment type="similarity">
    <text evidence="2 9 14">Belongs to the glutamyl-tRNA reductase family.</text>
</comment>
<feature type="domain" description="Glutamyl-tRNA reductase N-terminal" evidence="17">
    <location>
        <begin position="5"/>
        <end position="153"/>
    </location>
</feature>
<dbReference type="SUPFAM" id="SSF51735">
    <property type="entry name" value="NAD(P)-binding Rossmann-fold domains"/>
    <property type="match status" value="1"/>
</dbReference>
<feature type="binding site" evidence="9 12">
    <location>
        <begin position="186"/>
        <end position="191"/>
    </location>
    <ligand>
        <name>NADP(+)</name>
        <dbReference type="ChEBI" id="CHEBI:58349"/>
    </ligand>
</feature>
<dbReference type="FunFam" id="3.30.460.30:FF:000001">
    <property type="entry name" value="Glutamyl-tRNA reductase"/>
    <property type="match status" value="1"/>
</dbReference>
<dbReference type="GO" id="GO:0008883">
    <property type="term" value="F:glutamyl-tRNA reductase activity"/>
    <property type="evidence" value="ECO:0007669"/>
    <property type="project" value="UniProtKB-UniRule"/>
</dbReference>
<evidence type="ECO:0000256" key="10">
    <source>
        <dbReference type="PIRSR" id="PIRSR000445-1"/>
    </source>
</evidence>
<gene>
    <name evidence="9" type="primary">hemA</name>
    <name evidence="18" type="ORF">L196_08346</name>
</gene>
<reference evidence="18 19" key="1">
    <citation type="journal article" date="2013" name="Genome Announc.">
        <title>Genome Sequence of the Pyrene- and Fluoranthene-Degrading Bacterium Cycloclasticus sp. Strain PY97M.</title>
        <authorList>
            <person name="Cui Z."/>
            <person name="Xu G."/>
            <person name="Li Q."/>
            <person name="Gao W."/>
            <person name="Zheng L."/>
        </authorList>
    </citation>
    <scope>NUCLEOTIDE SEQUENCE [LARGE SCALE GENOMIC DNA]</scope>
    <source>
        <strain evidence="18 19">PY97M</strain>
    </source>
</reference>
<dbReference type="EC" id="1.2.1.70" evidence="3 9"/>
<evidence type="ECO:0000256" key="14">
    <source>
        <dbReference type="RuleBase" id="RU000584"/>
    </source>
</evidence>
<dbReference type="NCBIfam" id="TIGR01035">
    <property type="entry name" value="hemA"/>
    <property type="match status" value="1"/>
</dbReference>
<dbReference type="Proteomes" id="UP000015462">
    <property type="component" value="Unassembled WGS sequence"/>
</dbReference>
<dbReference type="GO" id="GO:0050661">
    <property type="term" value="F:NADP binding"/>
    <property type="evidence" value="ECO:0007669"/>
    <property type="project" value="InterPro"/>
</dbReference>
<evidence type="ECO:0000259" key="17">
    <source>
        <dbReference type="Pfam" id="PF05201"/>
    </source>
</evidence>
<evidence type="ECO:0000259" key="16">
    <source>
        <dbReference type="Pfam" id="PF01488"/>
    </source>
</evidence>
<dbReference type="RefSeq" id="WP_016390626.1">
    <property type="nucleotide sequence ID" value="NZ_FQZJ01000001.1"/>
</dbReference>
<dbReference type="Pfam" id="PF05201">
    <property type="entry name" value="GlutR_N"/>
    <property type="match status" value="1"/>
</dbReference>
<comment type="function">
    <text evidence="9">Catalyzes the NADPH-dependent reduction of glutamyl-tRNA(Glu) to glutamate 1-semialdehyde (GSA).</text>
</comment>
<accession>A0AB33Z0Y2</accession>
<feature type="binding site" evidence="9 11">
    <location>
        <position position="106"/>
    </location>
    <ligand>
        <name>substrate</name>
    </ligand>
</feature>
<evidence type="ECO:0000259" key="15">
    <source>
        <dbReference type="Pfam" id="PF00745"/>
    </source>
</evidence>
<feature type="domain" description="Tetrapyrrole biosynthesis glutamyl-tRNA reductase dimerisation" evidence="15">
    <location>
        <begin position="317"/>
        <end position="414"/>
    </location>
</feature>
<evidence type="ECO:0000256" key="7">
    <source>
        <dbReference type="ARBA" id="ARBA00047464"/>
    </source>
</evidence>
<dbReference type="CDD" id="cd05213">
    <property type="entry name" value="NAD_bind_Glutamyl_tRNA_reduct"/>
    <property type="match status" value="1"/>
</dbReference>
<comment type="catalytic activity">
    <reaction evidence="7 9 14">
        <text>(S)-4-amino-5-oxopentanoate + tRNA(Glu) + NADP(+) = L-glutamyl-tRNA(Glu) + NADPH + H(+)</text>
        <dbReference type="Rhea" id="RHEA:12344"/>
        <dbReference type="Rhea" id="RHEA-COMP:9663"/>
        <dbReference type="Rhea" id="RHEA-COMP:9680"/>
        <dbReference type="ChEBI" id="CHEBI:15378"/>
        <dbReference type="ChEBI" id="CHEBI:57501"/>
        <dbReference type="ChEBI" id="CHEBI:57783"/>
        <dbReference type="ChEBI" id="CHEBI:58349"/>
        <dbReference type="ChEBI" id="CHEBI:78442"/>
        <dbReference type="ChEBI" id="CHEBI:78520"/>
        <dbReference type="EC" id="1.2.1.70"/>
    </reaction>
</comment>
<dbReference type="InterPro" id="IPR036291">
    <property type="entry name" value="NAD(P)-bd_dom_sf"/>
</dbReference>
<dbReference type="Pfam" id="PF01488">
    <property type="entry name" value="Shikimate_DH"/>
    <property type="match status" value="1"/>
</dbReference>
<dbReference type="FunFam" id="3.40.50.720:FF:000031">
    <property type="entry name" value="Glutamyl-tRNA reductase"/>
    <property type="match status" value="1"/>
</dbReference>
<evidence type="ECO:0000313" key="19">
    <source>
        <dbReference type="Proteomes" id="UP000015462"/>
    </source>
</evidence>
<feature type="site" description="Important for activity" evidence="9 13">
    <location>
        <position position="96"/>
    </location>
</feature>
<dbReference type="PANTHER" id="PTHR43013:SF1">
    <property type="entry name" value="GLUTAMYL-TRNA REDUCTASE"/>
    <property type="match status" value="1"/>
</dbReference>
<dbReference type="PANTHER" id="PTHR43013">
    <property type="entry name" value="GLUTAMYL-TRNA REDUCTASE"/>
    <property type="match status" value="1"/>
</dbReference>
<feature type="active site" description="Nucleophile" evidence="9 10">
    <location>
        <position position="49"/>
    </location>
</feature>
<dbReference type="PIRSF" id="PIRSF000445">
    <property type="entry name" value="4pyrrol_synth_GluRdtase"/>
    <property type="match status" value="1"/>
</dbReference>
<dbReference type="InterPro" id="IPR000343">
    <property type="entry name" value="4pyrrol_synth_GluRdtase"/>
</dbReference>
<comment type="caution">
    <text evidence="18">The sequence shown here is derived from an EMBL/GenBank/DDBJ whole genome shotgun (WGS) entry which is preliminary data.</text>
</comment>
<dbReference type="HAMAP" id="MF_00087">
    <property type="entry name" value="Glu_tRNA_reductase"/>
    <property type="match status" value="1"/>
</dbReference>
<name>A0AB33Z0Y2_9GAMM</name>
<evidence type="ECO:0000256" key="5">
    <source>
        <dbReference type="ARBA" id="ARBA00023002"/>
    </source>
</evidence>
<dbReference type="SUPFAM" id="SSF69075">
    <property type="entry name" value="Glutamyl tRNA-reductase dimerization domain"/>
    <property type="match status" value="1"/>
</dbReference>
<dbReference type="SUPFAM" id="SSF69742">
    <property type="entry name" value="Glutamyl tRNA-reductase catalytic, N-terminal domain"/>
    <property type="match status" value="1"/>
</dbReference>
<keyword evidence="5 9" id="KW-0560">Oxidoreductase</keyword>
<proteinExistence type="inferred from homology"/>
<comment type="subunit">
    <text evidence="9">Homodimer.</text>
</comment>
<dbReference type="InterPro" id="IPR018214">
    <property type="entry name" value="GluRdtase_CS"/>
</dbReference>
<evidence type="ECO:0000256" key="1">
    <source>
        <dbReference type="ARBA" id="ARBA00005059"/>
    </source>
</evidence>
<dbReference type="InterPro" id="IPR015896">
    <property type="entry name" value="4pyrrol_synth_GluRdtase_dimer"/>
</dbReference>
<evidence type="ECO:0000256" key="8">
    <source>
        <dbReference type="ARBA" id="ARBA00068659"/>
    </source>
</evidence>
<dbReference type="EMBL" id="ASHL01000006">
    <property type="protein sequence ID" value="EPD12865.1"/>
    <property type="molecule type" value="Genomic_DNA"/>
</dbReference>
<evidence type="ECO:0000256" key="6">
    <source>
        <dbReference type="ARBA" id="ARBA00023244"/>
    </source>
</evidence>
<evidence type="ECO:0000256" key="2">
    <source>
        <dbReference type="ARBA" id="ARBA00005916"/>
    </source>
</evidence>
<evidence type="ECO:0000256" key="4">
    <source>
        <dbReference type="ARBA" id="ARBA00022857"/>
    </source>
</evidence>
<dbReference type="Pfam" id="PF00745">
    <property type="entry name" value="GlutR_dimer"/>
    <property type="match status" value="1"/>
</dbReference>
<feature type="binding site" evidence="9 11">
    <location>
        <begin position="111"/>
        <end position="113"/>
    </location>
    <ligand>
        <name>substrate</name>
    </ligand>
</feature>
<evidence type="ECO:0000256" key="9">
    <source>
        <dbReference type="HAMAP-Rule" id="MF_00087"/>
    </source>
</evidence>
<dbReference type="InterPro" id="IPR006151">
    <property type="entry name" value="Shikm_DH/Glu-tRNA_Rdtase"/>
</dbReference>
<evidence type="ECO:0000256" key="11">
    <source>
        <dbReference type="PIRSR" id="PIRSR000445-2"/>
    </source>
</evidence>
<dbReference type="InterPro" id="IPR036343">
    <property type="entry name" value="GluRdtase_N_sf"/>
</dbReference>
<evidence type="ECO:0000256" key="13">
    <source>
        <dbReference type="PIRSR" id="PIRSR000445-4"/>
    </source>
</evidence>
<feature type="domain" description="Quinate/shikimate 5-dehydrogenase/glutamyl-tRNA reductase" evidence="16">
    <location>
        <begin position="168"/>
        <end position="303"/>
    </location>
</feature>
<comment type="pathway">
    <text evidence="1 9 14">Porphyrin-containing compound metabolism; protoporphyrin-IX biosynthesis; 5-aminolevulinate from L-glutamyl-tRNA(Glu): step 1/2.</text>
</comment>
<keyword evidence="6 9" id="KW-0627">Porphyrin biosynthesis</keyword>
<comment type="miscellaneous">
    <text evidence="9">During catalysis, the active site Cys acts as a nucleophile attacking the alpha-carbonyl group of tRNA-bound glutamate with the formation of a thioester intermediate between enzyme and glutamate, and the concomitant release of tRNA(Glu). The thioester intermediate is finally reduced by direct hydride transfer from NADPH, to form the product GSA.</text>
</comment>
<feature type="binding site" evidence="9 11">
    <location>
        <begin position="48"/>
        <end position="51"/>
    </location>
    <ligand>
        <name>substrate</name>
    </ligand>
</feature>